<dbReference type="SUPFAM" id="SSF103473">
    <property type="entry name" value="MFS general substrate transporter"/>
    <property type="match status" value="1"/>
</dbReference>
<organism evidence="10 11">
    <name type="scientific">Phycomyces blakesleeanus (strain ATCC 8743b / DSM 1359 / FGSC 10004 / NBRC 33097 / NRRL 1555)</name>
    <dbReference type="NCBI Taxonomy" id="763407"/>
    <lineage>
        <taxon>Eukaryota</taxon>
        <taxon>Fungi</taxon>
        <taxon>Fungi incertae sedis</taxon>
        <taxon>Mucoromycota</taxon>
        <taxon>Mucoromycotina</taxon>
        <taxon>Mucoromycetes</taxon>
        <taxon>Mucorales</taxon>
        <taxon>Phycomycetaceae</taxon>
        <taxon>Phycomyces</taxon>
    </lineage>
</organism>
<keyword evidence="6 8" id="KW-0472">Membrane</keyword>
<feature type="transmembrane region" description="Helical" evidence="8">
    <location>
        <begin position="68"/>
        <end position="89"/>
    </location>
</feature>
<dbReference type="InParanoid" id="A0A162ZS22"/>
<dbReference type="InterPro" id="IPR005828">
    <property type="entry name" value="MFS_sugar_transport-like"/>
</dbReference>
<dbReference type="GeneID" id="28997847"/>
<evidence type="ECO:0000259" key="9">
    <source>
        <dbReference type="PROSITE" id="PS50850"/>
    </source>
</evidence>
<feature type="transmembrane region" description="Helical" evidence="8">
    <location>
        <begin position="433"/>
        <end position="453"/>
    </location>
</feature>
<proteinExistence type="inferred from homology"/>
<accession>A0A162ZS22</accession>
<dbReference type="EMBL" id="KV440994">
    <property type="protein sequence ID" value="OAD68691.1"/>
    <property type="molecule type" value="Genomic_DNA"/>
</dbReference>
<evidence type="ECO:0000256" key="8">
    <source>
        <dbReference type="SAM" id="Phobius"/>
    </source>
</evidence>
<comment type="subcellular location">
    <subcellularLocation>
        <location evidence="1">Membrane</location>
        <topology evidence="1">Multi-pass membrane protein</topology>
    </subcellularLocation>
</comment>
<dbReference type="STRING" id="763407.A0A162ZS22"/>
<evidence type="ECO:0000256" key="7">
    <source>
        <dbReference type="RuleBase" id="RU003346"/>
    </source>
</evidence>
<feature type="transmembrane region" description="Helical" evidence="8">
    <location>
        <begin position="127"/>
        <end position="144"/>
    </location>
</feature>
<dbReference type="PRINTS" id="PR00171">
    <property type="entry name" value="SUGRTRNSPORT"/>
</dbReference>
<feature type="transmembrane region" description="Helical" evidence="8">
    <location>
        <begin position="365"/>
        <end position="391"/>
    </location>
</feature>
<evidence type="ECO:0000313" key="10">
    <source>
        <dbReference type="EMBL" id="OAD68691.1"/>
    </source>
</evidence>
<evidence type="ECO:0000256" key="3">
    <source>
        <dbReference type="ARBA" id="ARBA00022448"/>
    </source>
</evidence>
<dbReference type="Proteomes" id="UP000077315">
    <property type="component" value="Unassembled WGS sequence"/>
</dbReference>
<keyword evidence="5 8" id="KW-1133">Transmembrane helix</keyword>
<evidence type="ECO:0000256" key="1">
    <source>
        <dbReference type="ARBA" id="ARBA00004141"/>
    </source>
</evidence>
<dbReference type="PROSITE" id="PS00217">
    <property type="entry name" value="SUGAR_TRANSPORT_2"/>
    <property type="match status" value="1"/>
</dbReference>
<feature type="transmembrane region" description="Helical" evidence="8">
    <location>
        <begin position="313"/>
        <end position="333"/>
    </location>
</feature>
<dbReference type="InterPro" id="IPR045263">
    <property type="entry name" value="GLUT"/>
</dbReference>
<dbReference type="InterPro" id="IPR003663">
    <property type="entry name" value="Sugar/inositol_transpt"/>
</dbReference>
<dbReference type="VEuPathDB" id="FungiDB:PHYBLDRAFT_173112"/>
<keyword evidence="4 8" id="KW-0812">Transmembrane</keyword>
<reference evidence="11" key="1">
    <citation type="submission" date="2015-06" db="EMBL/GenBank/DDBJ databases">
        <title>Expansion of signal transduction pathways in fungi by whole-genome duplication.</title>
        <authorList>
            <consortium name="DOE Joint Genome Institute"/>
            <person name="Corrochano L.M."/>
            <person name="Kuo A."/>
            <person name="Marcet-Houben M."/>
            <person name="Polaino S."/>
            <person name="Salamov A."/>
            <person name="Villalobos J.M."/>
            <person name="Alvarez M.I."/>
            <person name="Avalos J."/>
            <person name="Benito E.P."/>
            <person name="Benoit I."/>
            <person name="Burger G."/>
            <person name="Camino L.P."/>
            <person name="Canovas D."/>
            <person name="Cerda-Olmedo E."/>
            <person name="Cheng J.-F."/>
            <person name="Dominguez A."/>
            <person name="Elias M."/>
            <person name="Eslava A.P."/>
            <person name="Glaser F."/>
            <person name="Grimwood J."/>
            <person name="Gutierrez G."/>
            <person name="Heitman J."/>
            <person name="Henrissat B."/>
            <person name="Iturriaga E.A."/>
            <person name="Lang B.F."/>
            <person name="Lavin J.L."/>
            <person name="Lee S."/>
            <person name="Li W."/>
            <person name="Lindquist E."/>
            <person name="Lopez-Garcia S."/>
            <person name="Luque E.M."/>
            <person name="Marcos A.T."/>
            <person name="Martin J."/>
            <person name="McCluskey K."/>
            <person name="Medina H.R."/>
            <person name="Miralles-Duran A."/>
            <person name="Miyazaki A."/>
            <person name="Munoz-Torres E."/>
            <person name="Oguiza J.A."/>
            <person name="Ohm R."/>
            <person name="Olmedo M."/>
            <person name="Orejas M."/>
            <person name="Ortiz-Castellanos L."/>
            <person name="Pisabarro A.G."/>
            <person name="Rodriguez-Romero J."/>
            <person name="Ruiz-Herrera J."/>
            <person name="Ruiz-Vazquez R."/>
            <person name="Sanz C."/>
            <person name="Schackwitz W."/>
            <person name="Schmutz J."/>
            <person name="Shahriari M."/>
            <person name="Shelest E."/>
            <person name="Silva-Franco F."/>
            <person name="Soanes D."/>
            <person name="Syed K."/>
            <person name="Tagua V.G."/>
            <person name="Talbot N.J."/>
            <person name="Thon M."/>
            <person name="De vries R.P."/>
            <person name="Wiebenga A."/>
            <person name="Yadav J.S."/>
            <person name="Braun E.L."/>
            <person name="Baker S."/>
            <person name="Garre V."/>
            <person name="Horwitz B."/>
            <person name="Torres-Martinez S."/>
            <person name="Idnurm A."/>
            <person name="Herrera-Estrella A."/>
            <person name="Gabaldon T."/>
            <person name="Grigoriev I.V."/>
        </authorList>
    </citation>
    <scope>NUCLEOTIDE SEQUENCE [LARGE SCALE GENOMIC DNA]</scope>
    <source>
        <strain evidence="11">NRRL 1555(-)</strain>
    </source>
</reference>
<feature type="transmembrane region" description="Helical" evidence="8">
    <location>
        <begin position="339"/>
        <end position="358"/>
    </location>
</feature>
<dbReference type="Gene3D" id="1.20.1250.20">
    <property type="entry name" value="MFS general substrate transporter like domains"/>
    <property type="match status" value="1"/>
</dbReference>
<feature type="transmembrane region" description="Helical" evidence="8">
    <location>
        <begin position="12"/>
        <end position="34"/>
    </location>
</feature>
<dbReference type="Pfam" id="PF00083">
    <property type="entry name" value="Sugar_tr"/>
    <property type="match status" value="1"/>
</dbReference>
<evidence type="ECO:0000256" key="2">
    <source>
        <dbReference type="ARBA" id="ARBA00010992"/>
    </source>
</evidence>
<dbReference type="GO" id="GO:0015149">
    <property type="term" value="F:hexose transmembrane transporter activity"/>
    <property type="evidence" value="ECO:0007669"/>
    <property type="project" value="TreeGrafter"/>
</dbReference>
<keyword evidence="3 7" id="KW-0813">Transport</keyword>
<dbReference type="AlphaFoldDB" id="A0A162ZS22"/>
<feature type="transmembrane region" description="Helical" evidence="8">
    <location>
        <begin position="101"/>
        <end position="121"/>
    </location>
</feature>
<evidence type="ECO:0000256" key="4">
    <source>
        <dbReference type="ARBA" id="ARBA00022692"/>
    </source>
</evidence>
<gene>
    <name evidence="10" type="ORF">PHYBLDRAFT_173112</name>
</gene>
<dbReference type="InterPro" id="IPR020846">
    <property type="entry name" value="MFS_dom"/>
</dbReference>
<evidence type="ECO:0000256" key="6">
    <source>
        <dbReference type="ARBA" id="ARBA00023136"/>
    </source>
</evidence>
<name>A0A162ZS22_PHYB8</name>
<dbReference type="InterPro" id="IPR005829">
    <property type="entry name" value="Sugar_transporter_CS"/>
</dbReference>
<sequence length="509" mass="54883">MPSTTKSQDLGFTSYMIMCACVAAISGFTVGWHISVPNVPQAVITQCTDGTISATSLPACLPMSDFTWGYTIGAFPIGGFFGSIASMYLNNKYGRRANMLIACAWMIAGGILSSCAINIVMYSFGRAFVGVASGMSGSSVAIYVSEISTTKSRGALGSLFELFLNTGILITQICGMYMSTANAWRFLWAIPTFLAAIQAVLLVFFVVESPRYLCSTKEYDPACAALQRLRSDADIEEEFAEMLAARQREENGRPSMNIWDIIVLKDKTISWNTVIVMVLQAYNQVGGIGPISVYSVGFLTKIFNGDSSLATDISLAAAAGNIVAVFIAIGFMNRVGRKGFMLISTAGTCIASIMMVVGSSGGTKLAPLVITSVLLFTFTYSMGCGVIPWMIAPELLPLHALSAGSALGNGANWLCNFIINTVWPYMDANLKEYSFTVFVALNFVAFVFLLIFMPETTGRDIDFNEETTIKDDAEFTVDGRGSAIVNTNTNSDGTDELATFKTEHINHKH</sequence>
<comment type="similarity">
    <text evidence="2 7">Belongs to the major facilitator superfamily. Sugar transporter (TC 2.A.1.1) family.</text>
</comment>
<dbReference type="RefSeq" id="XP_018286731.1">
    <property type="nucleotide sequence ID" value="XM_018436941.1"/>
</dbReference>
<dbReference type="PROSITE" id="PS50850">
    <property type="entry name" value="MFS"/>
    <property type="match status" value="1"/>
</dbReference>
<feature type="transmembrane region" description="Helical" evidence="8">
    <location>
        <begin position="186"/>
        <end position="207"/>
    </location>
</feature>
<feature type="domain" description="Major facilitator superfamily (MFS) profile" evidence="9">
    <location>
        <begin position="19"/>
        <end position="457"/>
    </location>
</feature>
<dbReference type="PROSITE" id="PS51257">
    <property type="entry name" value="PROKAR_LIPOPROTEIN"/>
    <property type="match status" value="1"/>
</dbReference>
<evidence type="ECO:0000256" key="5">
    <source>
        <dbReference type="ARBA" id="ARBA00022989"/>
    </source>
</evidence>
<feature type="transmembrane region" description="Helical" evidence="8">
    <location>
        <begin position="156"/>
        <end position="180"/>
    </location>
</feature>
<dbReference type="PANTHER" id="PTHR23503:SF8">
    <property type="entry name" value="FACILITATED GLUCOSE TRANSPORTER PROTEIN 1"/>
    <property type="match status" value="1"/>
</dbReference>
<keyword evidence="11" id="KW-1185">Reference proteome</keyword>
<dbReference type="InterPro" id="IPR036259">
    <property type="entry name" value="MFS_trans_sf"/>
</dbReference>
<dbReference type="PANTHER" id="PTHR23503">
    <property type="entry name" value="SOLUTE CARRIER FAMILY 2"/>
    <property type="match status" value="1"/>
</dbReference>
<dbReference type="GO" id="GO:0016020">
    <property type="term" value="C:membrane"/>
    <property type="evidence" value="ECO:0007669"/>
    <property type="project" value="UniProtKB-SubCell"/>
</dbReference>
<dbReference type="OrthoDB" id="6612291at2759"/>
<protein>
    <recommendedName>
        <fullName evidence="9">Major facilitator superfamily (MFS) profile domain-containing protein</fullName>
    </recommendedName>
</protein>
<dbReference type="NCBIfam" id="TIGR00879">
    <property type="entry name" value="SP"/>
    <property type="match status" value="1"/>
</dbReference>
<evidence type="ECO:0000313" key="11">
    <source>
        <dbReference type="Proteomes" id="UP000077315"/>
    </source>
</evidence>